<dbReference type="InterPro" id="IPR000835">
    <property type="entry name" value="HTH_MarR-typ"/>
</dbReference>
<comment type="caution">
    <text evidence="2">The sequence shown here is derived from an EMBL/GenBank/DDBJ whole genome shotgun (WGS) entry which is preliminary data.</text>
</comment>
<proteinExistence type="predicted"/>
<dbReference type="SUPFAM" id="SSF46785">
    <property type="entry name" value="Winged helix' DNA-binding domain"/>
    <property type="match status" value="1"/>
</dbReference>
<dbReference type="Proteomes" id="UP000305238">
    <property type="component" value="Unassembled WGS sequence"/>
</dbReference>
<dbReference type="InterPro" id="IPR039422">
    <property type="entry name" value="MarR/SlyA-like"/>
</dbReference>
<dbReference type="Pfam" id="PF12802">
    <property type="entry name" value="MarR_2"/>
    <property type="match status" value="1"/>
</dbReference>
<dbReference type="EMBL" id="VCKZ01000200">
    <property type="protein sequence ID" value="TMR34603.1"/>
    <property type="molecule type" value="Genomic_DNA"/>
</dbReference>
<organism evidence="2 3">
    <name type="scientific">Actinomadura geliboluensis</name>
    <dbReference type="NCBI Taxonomy" id="882440"/>
    <lineage>
        <taxon>Bacteria</taxon>
        <taxon>Bacillati</taxon>
        <taxon>Actinomycetota</taxon>
        <taxon>Actinomycetes</taxon>
        <taxon>Streptosporangiales</taxon>
        <taxon>Thermomonosporaceae</taxon>
        <taxon>Actinomadura</taxon>
    </lineage>
</organism>
<dbReference type="SMART" id="SM00347">
    <property type="entry name" value="HTH_MARR"/>
    <property type="match status" value="1"/>
</dbReference>
<dbReference type="InterPro" id="IPR036388">
    <property type="entry name" value="WH-like_DNA-bd_sf"/>
</dbReference>
<keyword evidence="3" id="KW-1185">Reference proteome</keyword>
<accession>A0A5S4GNX4</accession>
<evidence type="ECO:0000313" key="2">
    <source>
        <dbReference type="EMBL" id="TMR34603.1"/>
    </source>
</evidence>
<dbReference type="PANTHER" id="PTHR33164:SF94">
    <property type="entry name" value="TRANSCRIPTIONAL REGULATORY PROTEIN-RELATED"/>
    <property type="match status" value="1"/>
</dbReference>
<dbReference type="Gene3D" id="1.10.10.10">
    <property type="entry name" value="Winged helix-like DNA-binding domain superfamily/Winged helix DNA-binding domain"/>
    <property type="match status" value="1"/>
</dbReference>
<sequence length="158" mass="16708">MVGTPGEGAAESTAAALDDVAATLMNVWSRPHNAPDVPVPSTQLRALLVLERGPVNISSLAGELGALVSSASRLCDRLEASGLLARDSGRDRREVTVRLSADGRALVGRLRERRQAELTRVLAQMPASARAALLWGLTEFHEAASRRDGEDGSLSMLA</sequence>
<name>A0A5S4GNX4_9ACTN</name>
<dbReference type="RefSeq" id="WP_138638898.1">
    <property type="nucleotide sequence ID" value="NZ_JASWDG010000101.1"/>
</dbReference>
<evidence type="ECO:0000313" key="3">
    <source>
        <dbReference type="Proteomes" id="UP000305238"/>
    </source>
</evidence>
<feature type="domain" description="HTH marR-type" evidence="1">
    <location>
        <begin position="32"/>
        <end position="130"/>
    </location>
</feature>
<reference evidence="2 3" key="1">
    <citation type="submission" date="2019-05" db="EMBL/GenBank/DDBJ databases">
        <title>Draft genome sequence of Actinomadura geliboluensis A8036.</title>
        <authorList>
            <person name="Saricaoglu S."/>
            <person name="Isik K."/>
        </authorList>
    </citation>
    <scope>NUCLEOTIDE SEQUENCE [LARGE SCALE GENOMIC DNA]</scope>
    <source>
        <strain evidence="2 3">A8036</strain>
    </source>
</reference>
<dbReference type="AlphaFoldDB" id="A0A5S4GNX4"/>
<dbReference type="PANTHER" id="PTHR33164">
    <property type="entry name" value="TRANSCRIPTIONAL REGULATOR, MARR FAMILY"/>
    <property type="match status" value="1"/>
</dbReference>
<dbReference type="OrthoDB" id="3830756at2"/>
<dbReference type="InterPro" id="IPR036390">
    <property type="entry name" value="WH_DNA-bd_sf"/>
</dbReference>
<dbReference type="GO" id="GO:0003700">
    <property type="term" value="F:DNA-binding transcription factor activity"/>
    <property type="evidence" value="ECO:0007669"/>
    <property type="project" value="InterPro"/>
</dbReference>
<evidence type="ECO:0000259" key="1">
    <source>
        <dbReference type="SMART" id="SM00347"/>
    </source>
</evidence>
<gene>
    <name evidence="2" type="ORF">ETD96_24885</name>
</gene>
<dbReference type="GO" id="GO:0006950">
    <property type="term" value="P:response to stress"/>
    <property type="evidence" value="ECO:0007669"/>
    <property type="project" value="TreeGrafter"/>
</dbReference>
<protein>
    <submittedName>
        <fullName evidence="2">MarR family transcriptional regulator</fullName>
    </submittedName>
</protein>